<evidence type="ECO:0000256" key="2">
    <source>
        <dbReference type="ARBA" id="ARBA00009370"/>
    </source>
</evidence>
<organism evidence="6">
    <name type="scientific">marine sediment metagenome</name>
    <dbReference type="NCBI Taxonomy" id="412755"/>
    <lineage>
        <taxon>unclassified sequences</taxon>
        <taxon>metagenomes</taxon>
        <taxon>ecological metagenomes</taxon>
    </lineage>
</organism>
<dbReference type="GO" id="GO:0009003">
    <property type="term" value="F:signal peptidase activity"/>
    <property type="evidence" value="ECO:0007669"/>
    <property type="project" value="UniProtKB-EC"/>
</dbReference>
<dbReference type="EMBL" id="BARW01030272">
    <property type="protein sequence ID" value="GAJ04267.1"/>
    <property type="molecule type" value="Genomic_DNA"/>
</dbReference>
<dbReference type="CDD" id="cd06530">
    <property type="entry name" value="S26_SPase_I"/>
    <property type="match status" value="1"/>
</dbReference>
<evidence type="ECO:0000256" key="4">
    <source>
        <dbReference type="ARBA" id="ARBA00022801"/>
    </source>
</evidence>
<dbReference type="SUPFAM" id="SSF51306">
    <property type="entry name" value="LexA/Signal peptidase"/>
    <property type="match status" value="1"/>
</dbReference>
<evidence type="ECO:0000256" key="3">
    <source>
        <dbReference type="ARBA" id="ARBA00013208"/>
    </source>
</evidence>
<dbReference type="GO" id="GO:0004252">
    <property type="term" value="F:serine-type endopeptidase activity"/>
    <property type="evidence" value="ECO:0007669"/>
    <property type="project" value="InterPro"/>
</dbReference>
<dbReference type="InterPro" id="IPR019533">
    <property type="entry name" value="Peptidase_S26"/>
</dbReference>
<evidence type="ECO:0000313" key="6">
    <source>
        <dbReference type="EMBL" id="GAJ04267.1"/>
    </source>
</evidence>
<sequence length="136" mass="15301">LLVNKATYIFGDPQRGDVIIFAAPDPMEGDYIKRVIALPGDTVEVKEGAVYINGFKLDEPYIKSPPGYSLETRKIPENMYFVLGDNRNNSDDSHNDWLVPRQNMIGKAWLLTWPPTEWGVVPSYSLEEQLVGATSQ</sequence>
<comment type="similarity">
    <text evidence="2">Belongs to the peptidase S26 family.</text>
</comment>
<dbReference type="NCBIfam" id="TIGR02227">
    <property type="entry name" value="sigpep_I_bact"/>
    <property type="match status" value="1"/>
</dbReference>
<dbReference type="GO" id="GO:0006465">
    <property type="term" value="P:signal peptide processing"/>
    <property type="evidence" value="ECO:0007669"/>
    <property type="project" value="InterPro"/>
</dbReference>
<dbReference type="EC" id="3.4.21.89" evidence="3"/>
<accession>X1UKY3</accession>
<dbReference type="Pfam" id="PF10502">
    <property type="entry name" value="Peptidase_S26"/>
    <property type="match status" value="1"/>
</dbReference>
<comment type="caution">
    <text evidence="6">The sequence shown here is derived from an EMBL/GenBank/DDBJ whole genome shotgun (WGS) entry which is preliminary data.</text>
</comment>
<gene>
    <name evidence="6" type="ORF">S12H4_48437</name>
</gene>
<dbReference type="PROSITE" id="PS00761">
    <property type="entry name" value="SPASE_I_3"/>
    <property type="match status" value="1"/>
</dbReference>
<comment type="catalytic activity">
    <reaction evidence="1">
        <text>Cleavage of hydrophobic, N-terminal signal or leader sequences from secreted and periplasmic proteins.</text>
        <dbReference type="EC" id="3.4.21.89"/>
    </reaction>
</comment>
<dbReference type="PROSITE" id="PS00760">
    <property type="entry name" value="SPASE_I_2"/>
    <property type="match status" value="1"/>
</dbReference>
<dbReference type="PRINTS" id="PR00727">
    <property type="entry name" value="LEADERPTASE"/>
</dbReference>
<proteinExistence type="inferred from homology"/>
<dbReference type="InterPro" id="IPR019757">
    <property type="entry name" value="Pept_S26A_signal_pept_1_Lys-AS"/>
</dbReference>
<evidence type="ECO:0000256" key="1">
    <source>
        <dbReference type="ARBA" id="ARBA00000677"/>
    </source>
</evidence>
<dbReference type="InterPro" id="IPR036286">
    <property type="entry name" value="LexA/Signal_pep-like_sf"/>
</dbReference>
<dbReference type="AlphaFoldDB" id="X1UKY3"/>
<name>X1UKY3_9ZZZZ</name>
<evidence type="ECO:0000259" key="5">
    <source>
        <dbReference type="Pfam" id="PF10502"/>
    </source>
</evidence>
<dbReference type="PANTHER" id="PTHR43390:SF1">
    <property type="entry name" value="CHLOROPLAST PROCESSING PEPTIDASE"/>
    <property type="match status" value="1"/>
</dbReference>
<feature type="non-terminal residue" evidence="6">
    <location>
        <position position="1"/>
    </location>
</feature>
<dbReference type="InterPro" id="IPR019758">
    <property type="entry name" value="Pept_S26A_signal_pept_1_CS"/>
</dbReference>
<reference evidence="6" key="1">
    <citation type="journal article" date="2014" name="Front. Microbiol.">
        <title>High frequency of phylogenetically diverse reductive dehalogenase-homologous genes in deep subseafloor sedimentary metagenomes.</title>
        <authorList>
            <person name="Kawai M."/>
            <person name="Futagami T."/>
            <person name="Toyoda A."/>
            <person name="Takaki Y."/>
            <person name="Nishi S."/>
            <person name="Hori S."/>
            <person name="Arai W."/>
            <person name="Tsubouchi T."/>
            <person name="Morono Y."/>
            <person name="Uchiyama I."/>
            <person name="Ito T."/>
            <person name="Fujiyama A."/>
            <person name="Inagaki F."/>
            <person name="Takami H."/>
        </authorList>
    </citation>
    <scope>NUCLEOTIDE SEQUENCE</scope>
    <source>
        <strain evidence="6">Expedition CK06-06</strain>
    </source>
</reference>
<feature type="domain" description="Peptidase S26" evidence="5">
    <location>
        <begin position="1"/>
        <end position="113"/>
    </location>
</feature>
<dbReference type="GO" id="GO:0016020">
    <property type="term" value="C:membrane"/>
    <property type="evidence" value="ECO:0007669"/>
    <property type="project" value="InterPro"/>
</dbReference>
<keyword evidence="4" id="KW-0378">Hydrolase</keyword>
<dbReference type="Gene3D" id="2.10.109.10">
    <property type="entry name" value="Umud Fragment, subunit A"/>
    <property type="match status" value="1"/>
</dbReference>
<protein>
    <recommendedName>
        <fullName evidence="3">signal peptidase I</fullName>
        <ecNumber evidence="3">3.4.21.89</ecNumber>
    </recommendedName>
</protein>
<dbReference type="PANTHER" id="PTHR43390">
    <property type="entry name" value="SIGNAL PEPTIDASE I"/>
    <property type="match status" value="1"/>
</dbReference>
<dbReference type="InterPro" id="IPR000223">
    <property type="entry name" value="Pept_S26A_signal_pept_1"/>
</dbReference>